<evidence type="ECO:0000259" key="2">
    <source>
        <dbReference type="Pfam" id="PF02719"/>
    </source>
</evidence>
<organism evidence="3 4">
    <name type="scientific">Candidatus Taylorbacteria bacterium RIFCSPLOWO2_12_FULL_44_15c</name>
    <dbReference type="NCBI Taxonomy" id="1802333"/>
    <lineage>
        <taxon>Bacteria</taxon>
        <taxon>Candidatus Tayloriibacteriota</taxon>
    </lineage>
</organism>
<dbReference type="Pfam" id="PF02719">
    <property type="entry name" value="Polysacc_synt_2"/>
    <property type="match status" value="1"/>
</dbReference>
<dbReference type="InterPro" id="IPR051203">
    <property type="entry name" value="Polysaccharide_Synthase-Rel"/>
</dbReference>
<sequence>MDFLKNKTILITGGTGSFGKNFVEYLLTNSQLKKLVIFSRDEWKQSVMASEIKDKRIRFFLGDIRDRERLERAFNGVDIVVHAAALKQVPTLEYNPFEAVKTNILGSQNVIDAAVDQGVEKVLLISTDKAAQPINLYGSTKLCAEKLFVSGNSYAPNDTKLSCVRYGNVVGSRGSIVEILLKNPSQDIVHITHGEMTRFWIHLEESFTLVLFALENMKGGEIFVPKIPSMKLIDLFDVLAAKAKKIFTGIRPGEKLHEILLTTDEARHTVELDKYFVILPEQKETFATSIRFKDWLKKGKKLPADFAFMSHTNENWLTKEQFKKIIKQKFLKSIK</sequence>
<feature type="domain" description="Polysaccharide biosynthesis protein CapD-like" evidence="2">
    <location>
        <begin position="9"/>
        <end position="278"/>
    </location>
</feature>
<comment type="caution">
    <text evidence="3">The sequence shown here is derived from an EMBL/GenBank/DDBJ whole genome shotgun (WGS) entry which is preliminary data.</text>
</comment>
<comment type="similarity">
    <text evidence="1">Belongs to the polysaccharide synthase family.</text>
</comment>
<dbReference type="AlphaFoldDB" id="A0A1G2P4C7"/>
<dbReference type="InterPro" id="IPR036291">
    <property type="entry name" value="NAD(P)-bd_dom_sf"/>
</dbReference>
<dbReference type="CDD" id="cd05237">
    <property type="entry name" value="UDP_invert_4-6DH_SDR_e"/>
    <property type="match status" value="1"/>
</dbReference>
<name>A0A1G2P4C7_9BACT</name>
<dbReference type="InterPro" id="IPR003869">
    <property type="entry name" value="Polysac_CapD-like"/>
</dbReference>
<dbReference type="STRING" id="1802333.A3G03_01730"/>
<dbReference type="InterPro" id="IPR020025">
    <property type="entry name" value="PseB"/>
</dbReference>
<reference evidence="3 4" key="1">
    <citation type="journal article" date="2016" name="Nat. Commun.">
        <title>Thousands of microbial genomes shed light on interconnected biogeochemical processes in an aquifer system.</title>
        <authorList>
            <person name="Anantharaman K."/>
            <person name="Brown C.T."/>
            <person name="Hug L.A."/>
            <person name="Sharon I."/>
            <person name="Castelle C.J."/>
            <person name="Probst A.J."/>
            <person name="Thomas B.C."/>
            <person name="Singh A."/>
            <person name="Wilkins M.J."/>
            <person name="Karaoz U."/>
            <person name="Brodie E.L."/>
            <person name="Williams K.H."/>
            <person name="Hubbard S.S."/>
            <person name="Banfield J.F."/>
        </authorList>
    </citation>
    <scope>NUCLEOTIDE SEQUENCE [LARGE SCALE GENOMIC DNA]</scope>
</reference>
<accession>A0A1G2P4C7</accession>
<dbReference type="PANTHER" id="PTHR43318:SF2">
    <property type="entry name" value="UDP-N-ACETYLGLUCOSAMINE 4,6-DEHYDRATASE (INVERTING)"/>
    <property type="match status" value="1"/>
</dbReference>
<proteinExistence type="inferred from homology"/>
<dbReference type="Proteomes" id="UP000176355">
    <property type="component" value="Unassembled WGS sequence"/>
</dbReference>
<dbReference type="EMBL" id="MHSL01000030">
    <property type="protein sequence ID" value="OHA43176.1"/>
    <property type="molecule type" value="Genomic_DNA"/>
</dbReference>
<gene>
    <name evidence="3" type="ORF">A3G03_01730</name>
</gene>
<dbReference type="SUPFAM" id="SSF51735">
    <property type="entry name" value="NAD(P)-binding Rossmann-fold domains"/>
    <property type="match status" value="1"/>
</dbReference>
<evidence type="ECO:0000313" key="4">
    <source>
        <dbReference type="Proteomes" id="UP000176355"/>
    </source>
</evidence>
<dbReference type="NCBIfam" id="TIGR03589">
    <property type="entry name" value="PseB"/>
    <property type="match status" value="1"/>
</dbReference>
<dbReference type="PANTHER" id="PTHR43318">
    <property type="entry name" value="UDP-N-ACETYLGLUCOSAMINE 4,6-DEHYDRATASE"/>
    <property type="match status" value="1"/>
</dbReference>
<evidence type="ECO:0000256" key="1">
    <source>
        <dbReference type="ARBA" id="ARBA00007430"/>
    </source>
</evidence>
<evidence type="ECO:0000313" key="3">
    <source>
        <dbReference type="EMBL" id="OHA43176.1"/>
    </source>
</evidence>
<protein>
    <submittedName>
        <fullName evidence="3">UDP-N-acetylglucosamine 4,6-dehydratase (Inverting)</fullName>
    </submittedName>
</protein>
<dbReference type="Gene3D" id="3.40.50.720">
    <property type="entry name" value="NAD(P)-binding Rossmann-like Domain"/>
    <property type="match status" value="1"/>
</dbReference>